<evidence type="ECO:0000256" key="4">
    <source>
        <dbReference type="SAM" id="MobiDB-lite"/>
    </source>
</evidence>
<dbReference type="Proteomes" id="UP001500635">
    <property type="component" value="Unassembled WGS sequence"/>
</dbReference>
<feature type="region of interest" description="Disordered" evidence="4">
    <location>
        <begin position="1"/>
        <end position="22"/>
    </location>
</feature>
<name>A0ABP8K5B5_9ACTN</name>
<evidence type="ECO:0000256" key="1">
    <source>
        <dbReference type="ARBA" id="ARBA00008000"/>
    </source>
</evidence>
<organism evidence="6 7">
    <name type="scientific">Tsukamurella soli</name>
    <dbReference type="NCBI Taxonomy" id="644556"/>
    <lineage>
        <taxon>Bacteria</taxon>
        <taxon>Bacillati</taxon>
        <taxon>Actinomycetota</taxon>
        <taxon>Actinomycetes</taxon>
        <taxon>Mycobacteriales</taxon>
        <taxon>Tsukamurellaceae</taxon>
        <taxon>Tsukamurella</taxon>
    </lineage>
</organism>
<dbReference type="PANTHER" id="PTHR46568">
    <property type="entry name" value="ALKYLDIHYDROXYACETONEPHOSPHATE SYNTHASE, PEROXISOMAL"/>
    <property type="match status" value="1"/>
</dbReference>
<evidence type="ECO:0000256" key="3">
    <source>
        <dbReference type="ARBA" id="ARBA00022827"/>
    </source>
</evidence>
<dbReference type="PANTHER" id="PTHR46568:SF1">
    <property type="entry name" value="ALKYLDIHYDROXYACETONEPHOSPHATE SYNTHASE, PEROXISOMAL"/>
    <property type="match status" value="1"/>
</dbReference>
<dbReference type="PROSITE" id="PS51387">
    <property type="entry name" value="FAD_PCMH"/>
    <property type="match status" value="1"/>
</dbReference>
<feature type="domain" description="FAD-binding PCMH-type" evidence="5">
    <location>
        <begin position="102"/>
        <end position="281"/>
    </location>
</feature>
<dbReference type="SUPFAM" id="SSF56176">
    <property type="entry name" value="FAD-binding/transporter-associated domain-like"/>
    <property type="match status" value="1"/>
</dbReference>
<dbReference type="InterPro" id="IPR016164">
    <property type="entry name" value="FAD-linked_Oxase-like_C"/>
</dbReference>
<dbReference type="Gene3D" id="3.30.300.330">
    <property type="match status" value="1"/>
</dbReference>
<dbReference type="InterPro" id="IPR016169">
    <property type="entry name" value="FAD-bd_PCMH_sub2"/>
</dbReference>
<dbReference type="InterPro" id="IPR006094">
    <property type="entry name" value="Oxid_FAD_bind_N"/>
</dbReference>
<evidence type="ECO:0000313" key="7">
    <source>
        <dbReference type="Proteomes" id="UP001500635"/>
    </source>
</evidence>
<keyword evidence="3" id="KW-0274">FAD</keyword>
<dbReference type="InterPro" id="IPR025650">
    <property type="entry name" value="Alkyl-DHAP_Synthase"/>
</dbReference>
<comment type="similarity">
    <text evidence="1">Belongs to the FAD-binding oxidoreductase/transferase type 4 family.</text>
</comment>
<dbReference type="InterPro" id="IPR036318">
    <property type="entry name" value="FAD-bd_PCMH-like_sf"/>
</dbReference>
<dbReference type="EMBL" id="BAABFR010000078">
    <property type="protein sequence ID" value="GAA4400266.1"/>
    <property type="molecule type" value="Genomic_DNA"/>
</dbReference>
<dbReference type="InterPro" id="IPR016166">
    <property type="entry name" value="FAD-bd_PCMH"/>
</dbReference>
<keyword evidence="2" id="KW-0285">Flavoprotein</keyword>
<dbReference type="Pfam" id="PF02913">
    <property type="entry name" value="FAD-oxidase_C"/>
    <property type="match status" value="1"/>
</dbReference>
<gene>
    <name evidence="6" type="ORF">GCM10023147_38760</name>
</gene>
<dbReference type="RefSeq" id="WP_344999095.1">
    <property type="nucleotide sequence ID" value="NZ_BAABFR010000078.1"/>
</dbReference>
<dbReference type="InterPro" id="IPR004113">
    <property type="entry name" value="FAD-bd_oxidored_4_C"/>
</dbReference>
<protein>
    <submittedName>
        <fullName evidence="6">FAD-binding oxidoreductase</fullName>
    </submittedName>
</protein>
<reference evidence="7" key="1">
    <citation type="journal article" date="2019" name="Int. J. Syst. Evol. Microbiol.">
        <title>The Global Catalogue of Microorganisms (GCM) 10K type strain sequencing project: providing services to taxonomists for standard genome sequencing and annotation.</title>
        <authorList>
            <consortium name="The Broad Institute Genomics Platform"/>
            <consortium name="The Broad Institute Genome Sequencing Center for Infectious Disease"/>
            <person name="Wu L."/>
            <person name="Ma J."/>
        </authorList>
    </citation>
    <scope>NUCLEOTIDE SEQUENCE [LARGE SCALE GENOMIC DNA]</scope>
    <source>
        <strain evidence="7">JCM 17688</strain>
    </source>
</reference>
<evidence type="ECO:0000313" key="6">
    <source>
        <dbReference type="EMBL" id="GAA4400266.1"/>
    </source>
</evidence>
<dbReference type="Gene3D" id="3.30.70.3450">
    <property type="match status" value="1"/>
</dbReference>
<evidence type="ECO:0000259" key="5">
    <source>
        <dbReference type="PROSITE" id="PS51387"/>
    </source>
</evidence>
<dbReference type="Pfam" id="PF01565">
    <property type="entry name" value="FAD_binding_4"/>
    <property type="match status" value="1"/>
</dbReference>
<dbReference type="Gene3D" id="3.30.465.10">
    <property type="match status" value="1"/>
</dbReference>
<feature type="compositionally biased region" description="Polar residues" evidence="4">
    <location>
        <begin position="1"/>
        <end position="10"/>
    </location>
</feature>
<sequence>MTETALTPVTFTPGRWGSPESSMHLSDSVRGALGFLGITEPAPTPVPLDAVELPVCRLEGAALDALRATVGPEHVATDHDARLARLRGFSTPDLLRLRAGDGADAPDAVVAPATHDEVLAVLAACRANGLALSPFAGGTSVTGGLAPDRGRPTVSLDLRRMTGLLALDPVSQTATLAAGTRLPEAERLLAAEGFEIGHFPQSYEGATVGGCAVTRSAGQSSAGYGRFDDMVVALTVVTPIGTATVGTAPKSAAGPDLRQLFLGSEGAFGVVTSVTVRVHPVPAVRRFTGWHFPDFATGAAAMRALAQANIRPTVLRLSDEAETGLNLANPSSAGASAVTGGCLMVVGVEGDELDVDCRERYLTARLAELGGTDLGTAPGEAWRAGRFRGPYLRDPLLDAGALVETLETVTWWSNLERLKGSVTAAVTDALGAQGTPAVVMCHISHVYPTGASLYFTVIAKALDDPLGQWMRAKQAANAAIRAAGASITHHHAVGTDHRATYLEEIGDVQLTALRAVKAALDPENVCNPGILLP</sequence>
<keyword evidence="7" id="KW-1185">Reference proteome</keyword>
<accession>A0ABP8K5B5</accession>
<comment type="caution">
    <text evidence="6">The sequence shown here is derived from an EMBL/GenBank/DDBJ whole genome shotgun (WGS) entry which is preliminary data.</text>
</comment>
<proteinExistence type="inferred from homology"/>
<dbReference type="SUPFAM" id="SSF55103">
    <property type="entry name" value="FAD-linked oxidases, C-terminal domain"/>
    <property type="match status" value="1"/>
</dbReference>
<evidence type="ECO:0000256" key="2">
    <source>
        <dbReference type="ARBA" id="ARBA00022630"/>
    </source>
</evidence>